<evidence type="ECO:0000256" key="5">
    <source>
        <dbReference type="ARBA" id="ARBA00013023"/>
    </source>
</evidence>
<dbReference type="InterPro" id="IPR004101">
    <property type="entry name" value="Mur_ligase_C"/>
</dbReference>
<dbReference type="SUPFAM" id="SSF53244">
    <property type="entry name" value="MurD-like peptide ligases, peptide-binding domain"/>
    <property type="match status" value="1"/>
</dbReference>
<dbReference type="GO" id="GO:0005737">
    <property type="term" value="C:cytoplasm"/>
    <property type="evidence" value="ECO:0007669"/>
    <property type="project" value="TreeGrafter"/>
</dbReference>
<evidence type="ECO:0000256" key="19">
    <source>
        <dbReference type="ARBA" id="ARBA00049035"/>
    </source>
</evidence>
<evidence type="ECO:0000256" key="14">
    <source>
        <dbReference type="ARBA" id="ARBA00030048"/>
    </source>
</evidence>
<comment type="catalytic activity">
    <reaction evidence="18">
        <text>10-formyltetrahydrofolyl-(gamma-L-Glu)(n) + L-glutamate + ATP = 10-formyltetrahydrofolyl-(gamma-L-Glu)(n+1) + ADP + phosphate + H(+)</text>
        <dbReference type="Rhea" id="RHEA:51904"/>
        <dbReference type="Rhea" id="RHEA-COMP:13088"/>
        <dbReference type="Rhea" id="RHEA-COMP:14300"/>
        <dbReference type="ChEBI" id="CHEBI:15378"/>
        <dbReference type="ChEBI" id="CHEBI:29985"/>
        <dbReference type="ChEBI" id="CHEBI:30616"/>
        <dbReference type="ChEBI" id="CHEBI:43474"/>
        <dbReference type="ChEBI" id="CHEBI:134413"/>
        <dbReference type="ChEBI" id="CHEBI:456216"/>
        <dbReference type="EC" id="6.3.2.17"/>
    </reaction>
</comment>
<dbReference type="Pfam" id="PF02875">
    <property type="entry name" value="Mur_ligase_C"/>
    <property type="match status" value="1"/>
</dbReference>
<evidence type="ECO:0000256" key="7">
    <source>
        <dbReference type="ARBA" id="ARBA00019357"/>
    </source>
</evidence>
<evidence type="ECO:0000256" key="12">
    <source>
        <dbReference type="ARBA" id="ARBA00022842"/>
    </source>
</evidence>
<evidence type="ECO:0000256" key="16">
    <source>
        <dbReference type="ARBA" id="ARBA00032510"/>
    </source>
</evidence>
<dbReference type="NCBIfam" id="NF008101">
    <property type="entry name" value="PRK10846.1"/>
    <property type="match status" value="1"/>
</dbReference>
<dbReference type="GO" id="GO:0046654">
    <property type="term" value="P:tetrahydrofolate biosynthetic process"/>
    <property type="evidence" value="ECO:0007669"/>
    <property type="project" value="UniProtKB-UniPathway"/>
</dbReference>
<keyword evidence="13" id="KW-0289">Folate biosynthesis</keyword>
<keyword evidence="11 21" id="KW-0067">ATP-binding</keyword>
<evidence type="ECO:0000259" key="22">
    <source>
        <dbReference type="Pfam" id="PF02875"/>
    </source>
</evidence>
<keyword evidence="10 21" id="KW-0547">Nucleotide-binding</keyword>
<keyword evidence="12" id="KW-0460">Magnesium</keyword>
<feature type="domain" description="Mur ligase central" evidence="23">
    <location>
        <begin position="48"/>
        <end position="194"/>
    </location>
</feature>
<dbReference type="SUPFAM" id="SSF53623">
    <property type="entry name" value="MurD-like peptide ligases, catalytic domain"/>
    <property type="match status" value="1"/>
</dbReference>
<comment type="pathway">
    <text evidence="2">Cofactor biosynthesis; tetrahydrofolate biosynthesis; 7,8-dihydrofolate from 2-amino-4-hydroxy-6-hydroxymethyl-7,8-dihydropteridine diphosphate and 4-aminobenzoate: step 2/2.</text>
</comment>
<sequence>MPNTLAEWLHHLETLHPVGIDMGLERVSLVAKRMGLLDRPIAKRVITVAGTNGKGSTLAMIDSLARAHGWRTGTYTSPHLLRYNERVTLEGREASDKRLVEGFQQVENARLQAPVVSLTYFEAGTLCALWCLAQAELDLAVLEVGLGGRLDAVNIIDADVAIVTTIALDHANFLGTDIEQIGREKAGIFRPLKPAVLGSQALPASVLDSAIGIAAQTFALGAAFSHSAGDVAGATWCWHGLAADGATLSLDGLPDPGLPIDNAATALQALSLAGVVLKVDTVRKSLRTVTLSGRMQWVGQWCLDVGHNPHAAQYVARRLPAPPKGGRQWALIGMLNDKDADGVIQALLPRVTDWVCVSLDGERGRTAAELAERITSLGGHVYDCADSPAAGAAKLAKQLTPEDRVLATGSFFTVAELLAMPLPQATLRAR</sequence>
<dbReference type="PANTHER" id="PTHR11136:SF0">
    <property type="entry name" value="DIHYDROFOLATE SYNTHETASE-RELATED"/>
    <property type="match status" value="1"/>
</dbReference>
<accession>A0A857GK37</accession>
<dbReference type="KEGG" id="hmd:CTT34_07965"/>
<dbReference type="InterPro" id="IPR013221">
    <property type="entry name" value="Mur_ligase_cen"/>
</dbReference>
<evidence type="ECO:0000256" key="9">
    <source>
        <dbReference type="ARBA" id="ARBA00022723"/>
    </source>
</evidence>
<dbReference type="EMBL" id="CP024621">
    <property type="protein sequence ID" value="QHD49630.1"/>
    <property type="molecule type" value="Genomic_DNA"/>
</dbReference>
<dbReference type="Gene3D" id="3.40.1190.10">
    <property type="entry name" value="Mur-like, catalytic domain"/>
    <property type="match status" value="1"/>
</dbReference>
<evidence type="ECO:0000256" key="15">
    <source>
        <dbReference type="ARBA" id="ARBA00030592"/>
    </source>
</evidence>
<evidence type="ECO:0000256" key="18">
    <source>
        <dbReference type="ARBA" id="ARBA00047808"/>
    </source>
</evidence>
<comment type="similarity">
    <text evidence="4 21">Belongs to the folylpolyglutamate synthase family.</text>
</comment>
<dbReference type="GO" id="GO:0008841">
    <property type="term" value="F:dihydrofolate synthase activity"/>
    <property type="evidence" value="ECO:0007669"/>
    <property type="project" value="UniProtKB-EC"/>
</dbReference>
<dbReference type="GO" id="GO:0046872">
    <property type="term" value="F:metal ion binding"/>
    <property type="evidence" value="ECO:0007669"/>
    <property type="project" value="UniProtKB-KW"/>
</dbReference>
<evidence type="ECO:0000256" key="10">
    <source>
        <dbReference type="ARBA" id="ARBA00022741"/>
    </source>
</evidence>
<keyword evidence="8 21" id="KW-0436">Ligase</keyword>
<feature type="domain" description="Mur ligase C-terminal" evidence="22">
    <location>
        <begin position="293"/>
        <end position="411"/>
    </location>
</feature>
<dbReference type="OrthoDB" id="9809356at2"/>
<dbReference type="GO" id="GO:0004326">
    <property type="term" value="F:tetrahydrofolylpolyglutamate synthase activity"/>
    <property type="evidence" value="ECO:0007669"/>
    <property type="project" value="UniProtKB-EC"/>
</dbReference>
<evidence type="ECO:0000256" key="20">
    <source>
        <dbReference type="ARBA" id="ARBA00049161"/>
    </source>
</evidence>
<dbReference type="Gene3D" id="3.90.190.20">
    <property type="entry name" value="Mur ligase, C-terminal domain"/>
    <property type="match status" value="1"/>
</dbReference>
<comment type="catalytic activity">
    <reaction evidence="19">
        <text>(6R)-5,10-methylenetetrahydrofolyl-(gamma-L-Glu)(n) + L-glutamate + ATP = (6R)-5,10-methylenetetrahydrofolyl-(gamma-L-Glu)(n+1) + ADP + phosphate + H(+)</text>
        <dbReference type="Rhea" id="RHEA:51912"/>
        <dbReference type="Rhea" id="RHEA-COMP:13257"/>
        <dbReference type="Rhea" id="RHEA-COMP:13258"/>
        <dbReference type="ChEBI" id="CHEBI:15378"/>
        <dbReference type="ChEBI" id="CHEBI:29985"/>
        <dbReference type="ChEBI" id="CHEBI:30616"/>
        <dbReference type="ChEBI" id="CHEBI:43474"/>
        <dbReference type="ChEBI" id="CHEBI:136572"/>
        <dbReference type="ChEBI" id="CHEBI:456216"/>
        <dbReference type="EC" id="6.3.2.17"/>
    </reaction>
</comment>
<dbReference type="NCBIfam" id="TIGR01499">
    <property type="entry name" value="folC"/>
    <property type="match status" value="1"/>
</dbReference>
<dbReference type="EC" id="6.3.2.12" evidence="5"/>
<evidence type="ECO:0000256" key="21">
    <source>
        <dbReference type="PIRNR" id="PIRNR001563"/>
    </source>
</evidence>
<gene>
    <name evidence="24" type="ORF">CTT34_07965</name>
</gene>
<evidence type="ECO:0000256" key="2">
    <source>
        <dbReference type="ARBA" id="ARBA00004799"/>
    </source>
</evidence>
<dbReference type="PIRSF" id="PIRSF001563">
    <property type="entry name" value="Folylpolyglu_synth"/>
    <property type="match status" value="1"/>
</dbReference>
<name>A0A857GK37_9GAMM</name>
<keyword evidence="9" id="KW-0479">Metal-binding</keyword>
<dbReference type="InterPro" id="IPR001645">
    <property type="entry name" value="Folylpolyglutamate_synth"/>
</dbReference>
<comment type="catalytic activity">
    <reaction evidence="17">
        <text>(6S)-5,6,7,8-tetrahydrofolyl-(gamma-L-Glu)(n) + L-glutamate + ATP = (6S)-5,6,7,8-tetrahydrofolyl-(gamma-L-Glu)(n+1) + ADP + phosphate + H(+)</text>
        <dbReference type="Rhea" id="RHEA:10580"/>
        <dbReference type="Rhea" id="RHEA-COMP:14738"/>
        <dbReference type="Rhea" id="RHEA-COMP:14740"/>
        <dbReference type="ChEBI" id="CHEBI:15378"/>
        <dbReference type="ChEBI" id="CHEBI:29985"/>
        <dbReference type="ChEBI" id="CHEBI:30616"/>
        <dbReference type="ChEBI" id="CHEBI:43474"/>
        <dbReference type="ChEBI" id="CHEBI:141005"/>
        <dbReference type="ChEBI" id="CHEBI:456216"/>
        <dbReference type="EC" id="6.3.2.17"/>
    </reaction>
</comment>
<comment type="catalytic activity">
    <reaction evidence="20">
        <text>7,8-dihydropteroate + L-glutamate + ATP = 7,8-dihydrofolate + ADP + phosphate + H(+)</text>
        <dbReference type="Rhea" id="RHEA:23584"/>
        <dbReference type="ChEBI" id="CHEBI:15378"/>
        <dbReference type="ChEBI" id="CHEBI:17839"/>
        <dbReference type="ChEBI" id="CHEBI:29985"/>
        <dbReference type="ChEBI" id="CHEBI:30616"/>
        <dbReference type="ChEBI" id="CHEBI:43474"/>
        <dbReference type="ChEBI" id="CHEBI:57451"/>
        <dbReference type="ChEBI" id="CHEBI:456216"/>
        <dbReference type="EC" id="6.3.2.12"/>
    </reaction>
</comment>
<evidence type="ECO:0000313" key="25">
    <source>
        <dbReference type="Proteomes" id="UP000463949"/>
    </source>
</evidence>
<dbReference type="EC" id="6.3.2.17" evidence="6"/>
<dbReference type="Pfam" id="PF08245">
    <property type="entry name" value="Mur_ligase_M"/>
    <property type="match status" value="1"/>
</dbReference>
<evidence type="ECO:0000256" key="3">
    <source>
        <dbReference type="ARBA" id="ARBA00005150"/>
    </source>
</evidence>
<evidence type="ECO:0000256" key="4">
    <source>
        <dbReference type="ARBA" id="ARBA00008276"/>
    </source>
</evidence>
<dbReference type="GO" id="GO:0046656">
    <property type="term" value="P:folic acid biosynthetic process"/>
    <property type="evidence" value="ECO:0007669"/>
    <property type="project" value="UniProtKB-KW"/>
</dbReference>
<protein>
    <recommendedName>
        <fullName evidence="7">Dihydrofolate synthase/folylpolyglutamate synthase</fullName>
        <ecNumber evidence="5">6.3.2.12</ecNumber>
        <ecNumber evidence="6">6.3.2.17</ecNumber>
    </recommendedName>
    <alternativeName>
        <fullName evidence="16">Folylpoly-gamma-glutamate synthetase-dihydrofolate synthetase</fullName>
    </alternativeName>
    <alternativeName>
        <fullName evidence="14">Folylpolyglutamate synthetase</fullName>
    </alternativeName>
    <alternativeName>
        <fullName evidence="15">Tetrahydrofolylpolyglutamate synthase</fullName>
    </alternativeName>
</protein>
<dbReference type="Proteomes" id="UP000463949">
    <property type="component" value="Chromosome"/>
</dbReference>
<dbReference type="UniPathway" id="UPA00077">
    <property type="reaction ID" value="UER00157"/>
</dbReference>
<evidence type="ECO:0000256" key="8">
    <source>
        <dbReference type="ARBA" id="ARBA00022598"/>
    </source>
</evidence>
<reference evidence="24 25" key="1">
    <citation type="submission" date="2017-10" db="EMBL/GenBank/DDBJ databases">
        <title>Coral associated bacteria.</title>
        <authorList>
            <person name="Wang X."/>
        </authorList>
    </citation>
    <scope>NUCLEOTIDE SEQUENCE [LARGE SCALE GENOMIC DNA]</scope>
    <source>
        <strain evidence="24 25">SCSIO 43005</strain>
    </source>
</reference>
<evidence type="ECO:0000259" key="23">
    <source>
        <dbReference type="Pfam" id="PF08245"/>
    </source>
</evidence>
<evidence type="ECO:0000256" key="17">
    <source>
        <dbReference type="ARBA" id="ARBA00047493"/>
    </source>
</evidence>
<dbReference type="RefSeq" id="WP_159341953.1">
    <property type="nucleotide sequence ID" value="NZ_CP024621.1"/>
</dbReference>
<evidence type="ECO:0000256" key="13">
    <source>
        <dbReference type="ARBA" id="ARBA00022909"/>
    </source>
</evidence>
<comment type="pathway">
    <text evidence="3">Cofactor biosynthesis; tetrahydrofolylpolyglutamate biosynthesis.</text>
</comment>
<dbReference type="InterPro" id="IPR036615">
    <property type="entry name" value="Mur_ligase_C_dom_sf"/>
</dbReference>
<evidence type="ECO:0000256" key="1">
    <source>
        <dbReference type="ARBA" id="ARBA00002714"/>
    </source>
</evidence>
<dbReference type="PANTHER" id="PTHR11136">
    <property type="entry name" value="FOLYLPOLYGLUTAMATE SYNTHASE-RELATED"/>
    <property type="match status" value="1"/>
</dbReference>
<dbReference type="InterPro" id="IPR036565">
    <property type="entry name" value="Mur-like_cat_sf"/>
</dbReference>
<dbReference type="GO" id="GO:0005524">
    <property type="term" value="F:ATP binding"/>
    <property type="evidence" value="ECO:0007669"/>
    <property type="project" value="UniProtKB-KW"/>
</dbReference>
<dbReference type="AlphaFoldDB" id="A0A857GK37"/>
<evidence type="ECO:0000256" key="11">
    <source>
        <dbReference type="ARBA" id="ARBA00022840"/>
    </source>
</evidence>
<organism evidence="24 25">
    <name type="scientific">Vreelandella aquamarina</name>
    <dbReference type="NCBI Taxonomy" id="77097"/>
    <lineage>
        <taxon>Bacteria</taxon>
        <taxon>Pseudomonadati</taxon>
        <taxon>Pseudomonadota</taxon>
        <taxon>Gammaproteobacteria</taxon>
        <taxon>Oceanospirillales</taxon>
        <taxon>Halomonadaceae</taxon>
        <taxon>Vreelandella</taxon>
    </lineage>
</organism>
<comment type="function">
    <text evidence="1">Functions in two distinct reactions of the de novo folate biosynthetic pathway. Catalyzes the addition of a glutamate residue to dihydropteroate (7,8-dihydropteroate or H2Pte) to form dihydrofolate (7,8-dihydrofolate monoglutamate or H2Pte-Glu). Also catalyzes successive additions of L-glutamate to tetrahydrofolate or 10-formyltetrahydrofolate or 5,10-methylenetetrahydrofolate, leading to folylpolyglutamate derivatives.</text>
</comment>
<evidence type="ECO:0000313" key="24">
    <source>
        <dbReference type="EMBL" id="QHD49630.1"/>
    </source>
</evidence>
<proteinExistence type="inferred from homology"/>
<evidence type="ECO:0000256" key="6">
    <source>
        <dbReference type="ARBA" id="ARBA00013025"/>
    </source>
</evidence>